<dbReference type="OMA" id="CQVALAY"/>
<reference evidence="1" key="1">
    <citation type="journal article" date="2013" name="Genome Biol.">
        <title>Draft genome of the mountain pine beetle, Dendroctonus ponderosae Hopkins, a major forest pest.</title>
        <authorList>
            <person name="Keeling C.I."/>
            <person name="Yuen M.M."/>
            <person name="Liao N.Y."/>
            <person name="Docking T.R."/>
            <person name="Chan S.K."/>
            <person name="Taylor G.A."/>
            <person name="Palmquist D.L."/>
            <person name="Jackman S.D."/>
            <person name="Nguyen A."/>
            <person name="Li M."/>
            <person name="Henderson H."/>
            <person name="Janes J.K."/>
            <person name="Zhao Y."/>
            <person name="Pandoh P."/>
            <person name="Moore R."/>
            <person name="Sperling F.A."/>
            <person name="Huber D.P."/>
            <person name="Birol I."/>
            <person name="Jones S.J."/>
            <person name="Bohlmann J."/>
        </authorList>
    </citation>
    <scope>NUCLEOTIDE SEQUENCE</scope>
</reference>
<accession>N6TYT6</accession>
<dbReference type="AlphaFoldDB" id="N6TYT6"/>
<organism evidence="1">
    <name type="scientific">Dendroctonus ponderosae</name>
    <name type="common">Mountain pine beetle</name>
    <dbReference type="NCBI Taxonomy" id="77166"/>
    <lineage>
        <taxon>Eukaryota</taxon>
        <taxon>Metazoa</taxon>
        <taxon>Ecdysozoa</taxon>
        <taxon>Arthropoda</taxon>
        <taxon>Hexapoda</taxon>
        <taxon>Insecta</taxon>
        <taxon>Pterygota</taxon>
        <taxon>Neoptera</taxon>
        <taxon>Endopterygota</taxon>
        <taxon>Coleoptera</taxon>
        <taxon>Polyphaga</taxon>
        <taxon>Cucujiformia</taxon>
        <taxon>Curculionidae</taxon>
        <taxon>Scolytinae</taxon>
        <taxon>Dendroctonus</taxon>
    </lineage>
</organism>
<proteinExistence type="predicted"/>
<protein>
    <submittedName>
        <fullName evidence="1">Uncharacterized protein</fullName>
    </submittedName>
</protein>
<dbReference type="EMBL" id="KB735744">
    <property type="protein sequence ID" value="ENN83308.1"/>
    <property type="molecule type" value="Genomic_DNA"/>
</dbReference>
<sequence length="164" mass="19480">MFNNFSERDLAMVALCLDNEEEEKQRYLREIKRKRRFWVHAAWKTRPHEGEFFSLFPHLLDDEMKFYQFLATGDSFKTISFSYRMGRSTVCTIVHHTSKAVIEVLLNEVMPVPDEVKWSEIATTFWERWQFPNCIGALDGKHVTIQAPKLSGSLYWNYKKTYSI</sequence>
<gene>
    <name evidence="1" type="ORF">YQE_00333</name>
</gene>
<dbReference type="HOGENOM" id="CLU_018552_10_0_1"/>
<evidence type="ECO:0000313" key="1">
    <source>
        <dbReference type="EMBL" id="ENN83308.1"/>
    </source>
</evidence>
<feature type="non-terminal residue" evidence="1">
    <location>
        <position position="1"/>
    </location>
</feature>
<name>N6TYT6_DENPD</name>
<feature type="non-terminal residue" evidence="1">
    <location>
        <position position="164"/>
    </location>
</feature>